<evidence type="ECO:0000256" key="4">
    <source>
        <dbReference type="ARBA" id="ARBA00022786"/>
    </source>
</evidence>
<keyword evidence="4" id="KW-0833">Ubl conjugation pathway</keyword>
<evidence type="ECO:0000256" key="5">
    <source>
        <dbReference type="SAM" id="MobiDB-lite"/>
    </source>
</evidence>
<dbReference type="UniPathway" id="UPA00143"/>
<dbReference type="Proteomes" id="UP000005666">
    <property type="component" value="Chromosome 1"/>
</dbReference>
<dbReference type="RefSeq" id="XP_003683687.1">
    <property type="nucleotide sequence ID" value="XM_003683639.1"/>
</dbReference>
<dbReference type="GO" id="GO:0031146">
    <property type="term" value="P:SCF-dependent proteasomal ubiquitin-dependent protein catabolic process"/>
    <property type="evidence" value="ECO:0007669"/>
    <property type="project" value="EnsemblFungi"/>
</dbReference>
<dbReference type="GeneID" id="11532683"/>
<dbReference type="eggNOG" id="KOG2997">
    <property type="taxonomic scope" value="Eukaryota"/>
</dbReference>
<evidence type="ECO:0000256" key="1">
    <source>
        <dbReference type="ARBA" id="ARBA00004496"/>
    </source>
</evidence>
<dbReference type="EMBL" id="HE612856">
    <property type="protein sequence ID" value="CCE61253.1"/>
    <property type="molecule type" value="Genomic_DNA"/>
</dbReference>
<keyword evidence="8" id="KW-1185">Reference proteome</keyword>
<dbReference type="HOGENOM" id="CLU_017706_1_0_1"/>
<organism evidence="7 8">
    <name type="scientific">Tetrapisispora phaffii (strain ATCC 24235 / CBS 4417 / NBRC 1672 / NRRL Y-8282 / UCD 70-5)</name>
    <name type="common">Yeast</name>
    <name type="synonym">Fabospora phaffii</name>
    <dbReference type="NCBI Taxonomy" id="1071381"/>
    <lineage>
        <taxon>Eukaryota</taxon>
        <taxon>Fungi</taxon>
        <taxon>Dikarya</taxon>
        <taxon>Ascomycota</taxon>
        <taxon>Saccharomycotina</taxon>
        <taxon>Saccharomycetes</taxon>
        <taxon>Saccharomycetales</taxon>
        <taxon>Saccharomycetaceae</taxon>
        <taxon>Tetrapisispora</taxon>
    </lineage>
</organism>
<comment type="subcellular location">
    <subcellularLocation>
        <location evidence="1">Cytoplasm</location>
    </subcellularLocation>
</comment>
<evidence type="ECO:0000259" key="6">
    <source>
        <dbReference type="Pfam" id="PF19270"/>
    </source>
</evidence>
<name>G8BMX5_TETPH</name>
<dbReference type="Pfam" id="PF19270">
    <property type="entry name" value="FBO_C"/>
    <property type="match status" value="1"/>
</dbReference>
<evidence type="ECO:0000256" key="2">
    <source>
        <dbReference type="ARBA" id="ARBA00004906"/>
    </source>
</evidence>
<dbReference type="SUPFAM" id="SSF116846">
    <property type="entry name" value="MIT domain"/>
    <property type="match status" value="1"/>
</dbReference>
<evidence type="ECO:0000256" key="3">
    <source>
        <dbReference type="ARBA" id="ARBA00022490"/>
    </source>
</evidence>
<dbReference type="STRING" id="1071381.G8BMX5"/>
<protein>
    <recommendedName>
        <fullName evidence="6">F-box protein Hrt3/FBXO9 C-terminal domain-containing protein</fullName>
    </recommendedName>
</protein>
<evidence type="ECO:0000313" key="8">
    <source>
        <dbReference type="Proteomes" id="UP000005666"/>
    </source>
</evidence>
<proteinExistence type="predicted"/>
<feature type="region of interest" description="Disordered" evidence="5">
    <location>
        <begin position="1"/>
        <end position="28"/>
    </location>
</feature>
<feature type="compositionally biased region" description="Polar residues" evidence="5">
    <location>
        <begin position="10"/>
        <end position="21"/>
    </location>
</feature>
<keyword evidence="3" id="KW-0963">Cytoplasm</keyword>
<sequence length="372" mass="43396">MMTSKKEEMSTNTMQDGNSLITKDDPNSPLSPKAIKAIEIWEIGVEKEKDGKMTDAIKYYRDAIRLFEGVEKLYRKKLHDEWIIFQKMEKLNLENTAASNDTEDGTDKNDGEPKEILPCWILEMLPNDILLNVVNHTVLQSGEGWFNLSLTCSKFNELCFHNSLPYITFSNYIYPKQIYDESAMTLNGISNIDELEKELWNNDSQLMLQVRPYIKFDGIYISVVNYLRHGSNIEGSSSLLNPIHMITYYRYLRFYPNGECLRLTTTDEPSSIVKLFDKEHKPKGSDLCRWSLGFEDNFSHVTIMRSDEKYTYREELQIKHHGHKRNQRLKWVISSVIDKEGTVSECSLRNEKTFFFSRVKSYSQHKGSKVNK</sequence>
<dbReference type="GO" id="GO:0005737">
    <property type="term" value="C:cytoplasm"/>
    <property type="evidence" value="ECO:0007669"/>
    <property type="project" value="UniProtKB-SubCell"/>
</dbReference>
<dbReference type="InterPro" id="IPR036181">
    <property type="entry name" value="MIT_dom_sf"/>
</dbReference>
<dbReference type="GO" id="GO:0019005">
    <property type="term" value="C:SCF ubiquitin ligase complex"/>
    <property type="evidence" value="ECO:0007669"/>
    <property type="project" value="EnsemblFungi"/>
</dbReference>
<dbReference type="GO" id="GO:0016567">
    <property type="term" value="P:protein ubiquitination"/>
    <property type="evidence" value="ECO:0007669"/>
    <property type="project" value="UniProtKB-UniPathway"/>
</dbReference>
<comment type="pathway">
    <text evidence="2">Protein modification; protein ubiquitination.</text>
</comment>
<dbReference type="AlphaFoldDB" id="G8BMX5"/>
<accession>G8BMX5</accession>
<gene>
    <name evidence="7" type="primary">TPHA0A01700</name>
    <name evidence="7" type="ordered locus">TPHA_0A01700</name>
</gene>
<dbReference type="KEGG" id="tpf:TPHA_0A01700"/>
<evidence type="ECO:0000313" key="7">
    <source>
        <dbReference type="EMBL" id="CCE61253.1"/>
    </source>
</evidence>
<dbReference type="OMA" id="RWNRLDF"/>
<dbReference type="InterPro" id="IPR045464">
    <property type="entry name" value="Hrt3/FBXO9_C"/>
</dbReference>
<dbReference type="GO" id="GO:0071406">
    <property type="term" value="P:cellular response to methylmercury"/>
    <property type="evidence" value="ECO:0007669"/>
    <property type="project" value="EnsemblFungi"/>
</dbReference>
<dbReference type="OrthoDB" id="2117972at2759"/>
<reference evidence="7 8" key="1">
    <citation type="journal article" date="2011" name="Proc. Natl. Acad. Sci. U.S.A.">
        <title>Evolutionary erosion of yeast sex chromosomes by mating-type switching accidents.</title>
        <authorList>
            <person name="Gordon J.L."/>
            <person name="Armisen D."/>
            <person name="Proux-Wera E."/>
            <person name="Oheigeartaigh S.S."/>
            <person name="Byrne K.P."/>
            <person name="Wolfe K.H."/>
        </authorList>
    </citation>
    <scope>NUCLEOTIDE SEQUENCE [LARGE SCALE GENOMIC DNA]</scope>
    <source>
        <strain evidence="8">ATCC 24235 / CBS 4417 / NBRC 1672 / NRRL Y-8282 / UCD 70-5</strain>
    </source>
</reference>
<feature type="domain" description="F-box protein Hrt3/FBXO9 C-terminal" evidence="6">
    <location>
        <begin position="203"/>
        <end position="330"/>
    </location>
</feature>
<dbReference type="PANTHER" id="PTHR12874:SF9">
    <property type="entry name" value="F-BOX ONLY PROTEIN 48"/>
    <property type="match status" value="1"/>
</dbReference>
<dbReference type="PANTHER" id="PTHR12874">
    <property type="entry name" value="F-BOX ONLY PROTEIN 48-RELATED"/>
    <property type="match status" value="1"/>
</dbReference>